<dbReference type="EMBL" id="CABIJS010000005">
    <property type="protein sequence ID" value="VUZ38708.1"/>
    <property type="molecule type" value="Genomic_DNA"/>
</dbReference>
<evidence type="ECO:0000313" key="1">
    <source>
        <dbReference type="EMBL" id="VUZ38708.1"/>
    </source>
</evidence>
<dbReference type="Proteomes" id="UP000321570">
    <property type="component" value="Unassembled WGS sequence"/>
</dbReference>
<reference evidence="1 3" key="1">
    <citation type="submission" date="2019-07" db="EMBL/GenBank/DDBJ databases">
        <authorList>
            <person name="Jastrzebski P J."/>
            <person name="Paukszto L."/>
            <person name="Jastrzebski P J."/>
        </authorList>
    </citation>
    <scope>NUCLEOTIDE SEQUENCE [LARGE SCALE GENOMIC DNA]</scope>
    <source>
        <strain evidence="1 3">WMS-il1</strain>
    </source>
</reference>
<feature type="non-terminal residue" evidence="1">
    <location>
        <position position="1"/>
    </location>
</feature>
<keyword evidence="3" id="KW-1185">Reference proteome</keyword>
<gene>
    <name evidence="1" type="ORF">WMSIL1_LOCUS140</name>
    <name evidence="2" type="ORF">WMSIL1_LOCUS147</name>
</gene>
<evidence type="ECO:0000313" key="3">
    <source>
        <dbReference type="Proteomes" id="UP000321570"/>
    </source>
</evidence>
<name>A0A564XVX3_HYMDI</name>
<evidence type="ECO:0000313" key="2">
    <source>
        <dbReference type="EMBL" id="VUZ38718.1"/>
    </source>
</evidence>
<accession>A0A564XVX3</accession>
<sequence length="182" mass="21309">FWSPFKLPDQFLSLSNDSLWLNPVNHVNRPPSHIQNLQALPTRPVFNPIFFTMMLSKNASSSFMVTLFWPFKEEKIFTILQSGKESVVSMDRVKPFYLDKLVTKNVTSMFSQIKETDKPMPVKVCTFPRSLQNINKVIYCAFPSHSYFSLTLNYLRFITFKQSFCFKFSCIPFSIDYSYDTD</sequence>
<dbReference type="AlphaFoldDB" id="A0A564XVX3"/>
<organism evidence="1 3">
    <name type="scientific">Hymenolepis diminuta</name>
    <name type="common">Rat tapeworm</name>
    <dbReference type="NCBI Taxonomy" id="6216"/>
    <lineage>
        <taxon>Eukaryota</taxon>
        <taxon>Metazoa</taxon>
        <taxon>Spiralia</taxon>
        <taxon>Lophotrochozoa</taxon>
        <taxon>Platyhelminthes</taxon>
        <taxon>Cestoda</taxon>
        <taxon>Eucestoda</taxon>
        <taxon>Cyclophyllidea</taxon>
        <taxon>Hymenolepididae</taxon>
        <taxon>Hymenolepis</taxon>
    </lineage>
</organism>
<dbReference type="EMBL" id="CABIJS010000005">
    <property type="protein sequence ID" value="VUZ38718.1"/>
    <property type="molecule type" value="Genomic_DNA"/>
</dbReference>
<protein>
    <submittedName>
        <fullName evidence="1">Uncharacterized protein</fullName>
    </submittedName>
</protein>
<proteinExistence type="predicted"/>